<protein>
    <submittedName>
        <fullName evidence="2">Uncharacterized protein</fullName>
    </submittedName>
</protein>
<sequence>MSPIETEPAAALADAPPVVEEEGRKKRKSADDAIPAKRIREAEAVPTQLTTSDGLNDDDDDEDDEDGDVLPKFRVIDMPLSLRAQAYLQGAKGRTSADQSSNAGALVLYSPRPSVCQAPAAIAAAADQTDDDVRMSQSRSPSPAPSATMDID</sequence>
<keyword evidence="3" id="KW-1185">Reference proteome</keyword>
<feature type="compositionally biased region" description="Acidic residues" evidence="1">
    <location>
        <begin position="55"/>
        <end position="68"/>
    </location>
</feature>
<reference evidence="2" key="1">
    <citation type="submission" date="2022-07" db="EMBL/GenBank/DDBJ databases">
        <title>Phylogenomic reconstructions and comparative analyses of Kickxellomycotina fungi.</title>
        <authorList>
            <person name="Reynolds N.K."/>
            <person name="Stajich J.E."/>
            <person name="Barry K."/>
            <person name="Grigoriev I.V."/>
            <person name="Crous P."/>
            <person name="Smith M.E."/>
        </authorList>
    </citation>
    <scope>NUCLEOTIDE SEQUENCE</scope>
    <source>
        <strain evidence="2">BCRC 34489</strain>
    </source>
</reference>
<gene>
    <name evidence="2" type="ORF">GGI15_001823</name>
</gene>
<dbReference type="Proteomes" id="UP001140172">
    <property type="component" value="Unassembled WGS sequence"/>
</dbReference>
<evidence type="ECO:0000313" key="2">
    <source>
        <dbReference type="EMBL" id="KAJ2785731.1"/>
    </source>
</evidence>
<feature type="region of interest" description="Disordered" evidence="1">
    <location>
        <begin position="1"/>
        <end position="72"/>
    </location>
</feature>
<accession>A0A9W8LMY8</accession>
<dbReference type="AlphaFoldDB" id="A0A9W8LMY8"/>
<organism evidence="2 3">
    <name type="scientific">Coemansia interrupta</name>
    <dbReference type="NCBI Taxonomy" id="1126814"/>
    <lineage>
        <taxon>Eukaryota</taxon>
        <taxon>Fungi</taxon>
        <taxon>Fungi incertae sedis</taxon>
        <taxon>Zoopagomycota</taxon>
        <taxon>Kickxellomycotina</taxon>
        <taxon>Kickxellomycetes</taxon>
        <taxon>Kickxellales</taxon>
        <taxon>Kickxellaceae</taxon>
        <taxon>Coemansia</taxon>
    </lineage>
</organism>
<feature type="region of interest" description="Disordered" evidence="1">
    <location>
        <begin position="122"/>
        <end position="152"/>
    </location>
</feature>
<comment type="caution">
    <text evidence="2">The sequence shown here is derived from an EMBL/GenBank/DDBJ whole genome shotgun (WGS) entry which is preliminary data.</text>
</comment>
<dbReference type="OrthoDB" id="5525797at2759"/>
<evidence type="ECO:0000313" key="3">
    <source>
        <dbReference type="Proteomes" id="UP001140172"/>
    </source>
</evidence>
<evidence type="ECO:0000256" key="1">
    <source>
        <dbReference type="SAM" id="MobiDB-lite"/>
    </source>
</evidence>
<name>A0A9W8LMY8_9FUNG</name>
<feature type="compositionally biased region" description="Low complexity" evidence="1">
    <location>
        <begin position="1"/>
        <end position="18"/>
    </location>
</feature>
<dbReference type="EMBL" id="JANBUM010000081">
    <property type="protein sequence ID" value="KAJ2785731.1"/>
    <property type="molecule type" value="Genomic_DNA"/>
</dbReference>
<proteinExistence type="predicted"/>
<feature type="compositionally biased region" description="Basic and acidic residues" evidence="1">
    <location>
        <begin position="21"/>
        <end position="43"/>
    </location>
</feature>